<evidence type="ECO:0000313" key="2">
    <source>
        <dbReference type="Proteomes" id="UP000054562"/>
    </source>
</evidence>
<dbReference type="Pfam" id="PF03805">
    <property type="entry name" value="CLAG"/>
    <property type="match status" value="1"/>
</dbReference>
<dbReference type="GO" id="GO:0020035">
    <property type="term" value="P:adhesion of symbiont to microvasculature"/>
    <property type="evidence" value="ECO:0007669"/>
    <property type="project" value="InterPro"/>
</dbReference>
<sequence>MIIWFIQPTIFYIIFILARNIQCTYKGDNINEIKSILDNDELYNSLSNLENLLLQTLEQDELKIPIMKGDLDKYLNMSNFKILNELNADGAEKPYIIPTSNCSANDIVKYEHTLKTQITLEYKPEISDMLKRKNIVVRTLKIIKFMQTPMSAYKNTNNIKQSLLEMNKLFTNKEKKLNEHTINALRLRDRIFNTNNLTHRSIKKGISTYMPIDTKSDIIDYDDLLFTNHPSIELMENLDKLANYYHIGIFNMIGSHYIAVGHFITLKLALKNYKKYFEIGSLKYLNWQSILKFNQSDRFKVLDLICDESSWYEGQMKRREQYLKNNIFSTSEECSVLEFLIHHMNKYQMELYSKMHKLSLNVQIYLENKHLKEKFLQFMCRSRKECNIYESDRFKQEQEKGIEFHDNNNYKFSQENDPVSKVVDPFNLFTNYFYFIKYYSVFNSDHIIYMHLLNFVGVLNGNNNAYVSSLYLPGYYNAIQLSYKDQVGLKELYQNLVKCVEKCYIRNRKNRSFSHRIASIFRHKKFDSSKCSICEGTLLYINDQSQDKMSMAQKFYIFVTKILKVNNISSFITNMNIYEDYSNYLMHDLNWYTFLFLFRMTTYKDIPNYSISNAMYLNIKDEDDTKRTMVTFQWMPSTIKRMHNYRIRKYVSIYLLEAELEKLIDNKLIEKVKKCITFLIHLNAFLQLDFFSYLNETPANLQHPFPISMMIEARFKDWFIQYLTGFFFINYDDANTRYNMPENMKRGTFIPPKYSKWNIHLKRFIDEAFLMYFNQKHALTLFKYHNPYNISNKIMLMRDTFELYTKNYDQLIFGADIMLLRKTFSCTPMSTKVWDRVKYYLHNIIGNPINFYKHGLIYAYTLNKAMLKEVVNDFFVIYKMNKDLFSGTSFLQTVYLLFKKIQGTYFSHRRNDDVSMNNIFMFNVEKNYSKMSQADREKEIHESMASRFFAKNLFTVFQMMFLIQISNDVDKLDRIYGKADMLRLSVHDEPFLRFAYAYYGSMYDKLTNVFFPMNIKKPTIQLKYGKTFIMANLYYLCSVLFSMYNLNNLGLLCEYQAIGSANFHSYKKMSQFIDKKFIPLVFYTLKARTEGIIGKEWYQMVFNDFDAKSMASTWPYFGYYMGGNMLYRNILYFPNHLPEELRKQTKGVELQQPEYEPSVHSIDWQVGYAISHGLSLSFFTFGMMKAYAYFENVIFFLRNSIRIFDRFYSILENYVCMYIKRLFNKLTVDKLLKAMSRAYTSTKKEGAYEEAMVSRVRNKENVVQEVQEDKGTDITPLPTFDIMDSKQNTNYMYNDNEDYFDDLDDNEQFLNSKDLLYYDDGIDRTKRYELIPLQRYRYDPF</sequence>
<protein>
    <submittedName>
        <fullName evidence="1">RhopH1/Clag9</fullName>
    </submittedName>
</protein>
<accession>A0A0L1IF64</accession>
<dbReference type="Proteomes" id="UP000054562">
    <property type="component" value="Unassembled WGS sequence"/>
</dbReference>
<reference evidence="2" key="2">
    <citation type="submission" date="2015-07" db="EMBL/GenBank/DDBJ databases">
        <title>The genome sequence of Plasmodium falciparum IGH-CR14.</title>
        <authorList>
            <consortium name="The Broad Institute Genome Sequencing Platform"/>
            <person name="Volkman S.K."/>
            <person name="Neafsey D.E."/>
            <person name="Dash A.P."/>
            <person name="Chitnis C.E."/>
            <person name="Hartl D.L."/>
            <person name="Young S.K."/>
            <person name="Kodira C.D."/>
            <person name="Zeng Q."/>
            <person name="Koehrsen M."/>
            <person name="Godfrey P."/>
            <person name="Alvarado L."/>
            <person name="Berlin A."/>
            <person name="Borenstein D."/>
            <person name="Chen Z."/>
            <person name="Engels R."/>
            <person name="Freedman E."/>
            <person name="Gellesch M."/>
            <person name="Goldberg J."/>
            <person name="Griggs A."/>
            <person name="Gujja S."/>
            <person name="Heiman D."/>
            <person name="Hepburn T."/>
            <person name="Howarth C."/>
            <person name="Jen D."/>
            <person name="Larson L."/>
            <person name="Lewis B."/>
            <person name="Mehta T."/>
            <person name="Park D."/>
            <person name="Pearson M."/>
            <person name="Roberts A."/>
            <person name="Saif S."/>
            <person name="Shea T."/>
            <person name="Shenoy N."/>
            <person name="Sisk P."/>
            <person name="Stolte C."/>
            <person name="Sykes S."/>
            <person name="Walk T."/>
            <person name="White J."/>
            <person name="Yandava C."/>
            <person name="Wirth D.F."/>
            <person name="Nusbaum C."/>
            <person name="Birren B."/>
        </authorList>
    </citation>
    <scope>NUCLEOTIDE SEQUENCE [LARGE SCALE GENOMIC DNA]</scope>
    <source>
        <strain evidence="2">IGH-CR14</strain>
    </source>
</reference>
<name>A0A0L1IF64_PLAFA</name>
<evidence type="ECO:0000313" key="1">
    <source>
        <dbReference type="EMBL" id="KNG78271.1"/>
    </source>
</evidence>
<dbReference type="EMBL" id="GG665508">
    <property type="protein sequence ID" value="KNG78271.1"/>
    <property type="molecule type" value="Genomic_DNA"/>
</dbReference>
<organism evidence="1 2">
    <name type="scientific">Plasmodium falciparum IGH-CR14</name>
    <dbReference type="NCBI Taxonomy" id="580059"/>
    <lineage>
        <taxon>Eukaryota</taxon>
        <taxon>Sar</taxon>
        <taxon>Alveolata</taxon>
        <taxon>Apicomplexa</taxon>
        <taxon>Aconoidasida</taxon>
        <taxon>Haemosporida</taxon>
        <taxon>Plasmodiidae</taxon>
        <taxon>Plasmodium</taxon>
        <taxon>Plasmodium (Laverania)</taxon>
    </lineage>
</organism>
<gene>
    <name evidence="1" type="ORF">PFMG_04485</name>
</gene>
<reference evidence="2" key="1">
    <citation type="submission" date="2015-07" db="EMBL/GenBank/DDBJ databases">
        <title>Annotation of Plasmodium falciparum IGH-CR14.</title>
        <authorList>
            <consortium name="The Broad Institute Genome Sequencing Platform"/>
            <person name="Volkman S.K."/>
            <person name="Neafsey D.E."/>
            <person name="Dash A.P."/>
            <person name="Chitnis C.E."/>
            <person name="Hartl D.L."/>
            <person name="Young S.K."/>
            <person name="Zeng Q."/>
            <person name="Koehrsen M."/>
            <person name="Alvarado L."/>
            <person name="Berlin A."/>
            <person name="Borenstein D."/>
            <person name="Chapman S.B."/>
            <person name="Chen Z."/>
            <person name="Engels R."/>
            <person name="Freedman E."/>
            <person name="Gellesch M."/>
            <person name="Goldberg J."/>
            <person name="Griggs A."/>
            <person name="Gujja S."/>
            <person name="Heilman E.R."/>
            <person name="Heiman D.I."/>
            <person name="Howarth C."/>
            <person name="Jen D."/>
            <person name="Larson L."/>
            <person name="Mehta T."/>
            <person name="Neiman D."/>
            <person name="Park D."/>
            <person name="Pearson M."/>
            <person name="Roberts A."/>
            <person name="Saif S."/>
            <person name="Shea T."/>
            <person name="Shenoy N."/>
            <person name="Sisk P."/>
            <person name="Stolte C."/>
            <person name="Sykes S."/>
            <person name="Walk T."/>
            <person name="White J."/>
            <person name="Yandava C."/>
            <person name="Haas B."/>
            <person name="Henn M.R."/>
            <person name="Nusbaum C."/>
            <person name="Birren B."/>
        </authorList>
    </citation>
    <scope>NUCLEOTIDE SEQUENCE [LARGE SCALE GENOMIC DNA]</scope>
    <source>
        <strain evidence="2">IGH-CR14</strain>
    </source>
</reference>
<dbReference type="InterPro" id="IPR005553">
    <property type="entry name" value="CLAG"/>
</dbReference>
<proteinExistence type="predicted"/>
<dbReference type="OrthoDB" id="382618at2759"/>